<protein>
    <submittedName>
        <fullName evidence="1">Uncharacterized protein</fullName>
    </submittedName>
</protein>
<dbReference type="Proteomes" id="UP000803844">
    <property type="component" value="Unassembled WGS sequence"/>
</dbReference>
<comment type="caution">
    <text evidence="1">The sequence shown here is derived from an EMBL/GenBank/DDBJ whole genome shotgun (WGS) entry which is preliminary data.</text>
</comment>
<keyword evidence="2" id="KW-1185">Reference proteome</keyword>
<evidence type="ECO:0000313" key="2">
    <source>
        <dbReference type="Proteomes" id="UP000803844"/>
    </source>
</evidence>
<gene>
    <name evidence="1" type="ORF">M406DRAFT_75184</name>
</gene>
<reference evidence="1" key="1">
    <citation type="journal article" date="2020" name="Phytopathology">
        <title>Genome sequence of the chestnut blight fungus Cryphonectria parasitica EP155: A fundamental resource for an archetypical invasive plant pathogen.</title>
        <authorList>
            <person name="Crouch J.A."/>
            <person name="Dawe A."/>
            <person name="Aerts A."/>
            <person name="Barry K."/>
            <person name="Churchill A.C.L."/>
            <person name="Grimwood J."/>
            <person name="Hillman B."/>
            <person name="Milgroom M.G."/>
            <person name="Pangilinan J."/>
            <person name="Smith M."/>
            <person name="Salamov A."/>
            <person name="Schmutz J."/>
            <person name="Yadav J."/>
            <person name="Grigoriev I.V."/>
            <person name="Nuss D."/>
        </authorList>
    </citation>
    <scope>NUCLEOTIDE SEQUENCE</scope>
    <source>
        <strain evidence="1">EP155</strain>
    </source>
</reference>
<name>A0A9P4XZ25_CRYP1</name>
<accession>A0A9P4XZ25</accession>
<organism evidence="1 2">
    <name type="scientific">Cryphonectria parasitica (strain ATCC 38755 / EP155)</name>
    <dbReference type="NCBI Taxonomy" id="660469"/>
    <lineage>
        <taxon>Eukaryota</taxon>
        <taxon>Fungi</taxon>
        <taxon>Dikarya</taxon>
        <taxon>Ascomycota</taxon>
        <taxon>Pezizomycotina</taxon>
        <taxon>Sordariomycetes</taxon>
        <taxon>Sordariomycetidae</taxon>
        <taxon>Diaporthales</taxon>
        <taxon>Cryphonectriaceae</taxon>
        <taxon>Cryphonectria-Endothia species complex</taxon>
        <taxon>Cryphonectria</taxon>
    </lineage>
</organism>
<dbReference type="GeneID" id="63842941"/>
<dbReference type="RefSeq" id="XP_040774920.1">
    <property type="nucleotide sequence ID" value="XM_040925812.1"/>
</dbReference>
<sequence>MVLISVPQRIDCSVQWPRGPTAGPWTEHHIHISQVPRHENWKHVLESSDVFHCFHKMCADFLDNSSRRNLPADLEDFVAGERKAYFKAFAAAQKKVQKRKVDTVRHVSSFTERVKMLHCYMDTVPAGWDTRRTARTRFRHGPVLEAYGIELGAEYAYRYVRHNRVPGNERERLAMGDQLRALVGDLKMSRGVGRRVVHGDKRDDGFEGEMDMMIEMWARRSIVSE</sequence>
<evidence type="ECO:0000313" key="1">
    <source>
        <dbReference type="EMBL" id="KAF3763959.1"/>
    </source>
</evidence>
<dbReference type="EMBL" id="MU032349">
    <property type="protein sequence ID" value="KAF3763959.1"/>
    <property type="molecule type" value="Genomic_DNA"/>
</dbReference>
<proteinExistence type="predicted"/>
<dbReference type="AlphaFoldDB" id="A0A9P4XZ25"/>